<sequence>MTHLSQIRLLYDMPELSLRRPSYHRDPDSLSRLEVSKPGYDTCVLGKPRRFPDLNRVIRQVMPDVIESWAKVRILKGGDTIHATSLLKRPEDKRDQTYVRYEAYVDIYRHQRRRKPKYELQVFYGRLEHIFAFEFNTPAARAALKLKSDTTIVLAAIRTCAITGSDHRLDIHYYSRHGELSVIDIPGIQCAVGRVPDSAGGGWGIVDRSGSLARAIAVGDDEEH</sequence>
<accession>A0A5K1K4G6</accession>
<dbReference type="AlphaFoldDB" id="A0A5K1K4G6"/>
<organism evidence="1">
    <name type="scientific">Ganoderma boninense</name>
    <dbReference type="NCBI Taxonomy" id="34458"/>
    <lineage>
        <taxon>Eukaryota</taxon>
        <taxon>Fungi</taxon>
        <taxon>Dikarya</taxon>
        <taxon>Basidiomycota</taxon>
        <taxon>Agaricomycotina</taxon>
        <taxon>Agaricomycetes</taxon>
        <taxon>Polyporales</taxon>
        <taxon>Polyporaceae</taxon>
        <taxon>Ganoderma</taxon>
    </lineage>
</organism>
<name>A0A5K1K4G6_9APHY</name>
<protein>
    <submittedName>
        <fullName evidence="1">Malate dehydrogenase (EC)</fullName>
        <ecNumber evidence="1">1.1.1.37</ecNumber>
    </submittedName>
</protein>
<evidence type="ECO:0000313" key="1">
    <source>
        <dbReference type="EMBL" id="VWP00577.1"/>
    </source>
</evidence>
<keyword evidence="1" id="KW-0560">Oxidoreductase</keyword>
<dbReference type="EC" id="1.1.1.37" evidence="1"/>
<proteinExistence type="predicted"/>
<reference evidence="1" key="1">
    <citation type="submission" date="2019-10" db="EMBL/GenBank/DDBJ databases">
        <authorList>
            <person name="Nor Muhammad N."/>
        </authorList>
    </citation>
    <scope>NUCLEOTIDE SEQUENCE</scope>
</reference>
<dbReference type="GO" id="GO:0030060">
    <property type="term" value="F:L-malate dehydrogenase (NAD+) activity"/>
    <property type="evidence" value="ECO:0007669"/>
    <property type="project" value="UniProtKB-EC"/>
</dbReference>
<dbReference type="EMBL" id="LR728610">
    <property type="protein sequence ID" value="VWP00577.1"/>
    <property type="molecule type" value="Genomic_DNA"/>
</dbReference>
<gene>
    <name evidence="1" type="primary">C5BF98</name>
</gene>